<dbReference type="EMBL" id="ABAX03000014">
    <property type="protein sequence ID" value="EDR97207.1"/>
    <property type="molecule type" value="Genomic_DNA"/>
</dbReference>
<reference evidence="1" key="2">
    <citation type="submission" date="2013-11" db="EMBL/GenBank/DDBJ databases">
        <title>Draft genome sequence of Anaerostipes caccae (DSM 14662).</title>
        <authorList>
            <person name="Sudarsanam P."/>
            <person name="Ley R."/>
            <person name="Guruge J."/>
            <person name="Turnbaugh P.J."/>
            <person name="Mahowald M."/>
            <person name="Liep D."/>
            <person name="Gordon J."/>
        </authorList>
    </citation>
    <scope>NUCLEOTIDE SEQUENCE</scope>
    <source>
        <strain evidence="1">DSM 14662</strain>
    </source>
</reference>
<sequence length="41" mass="4694">MDRPDKLIPGALINLVKFNTEEAEASRDLFKRHLQVQSGKK</sequence>
<protein>
    <submittedName>
        <fullName evidence="1">Uncharacterized protein</fullName>
    </submittedName>
</protein>
<organism evidence="1 2">
    <name type="scientific">Anaerostipes caccae (strain DSM 14662 / CCUG 47493 / JCM 13470 / NCIMB 13811 / L1-92)</name>
    <dbReference type="NCBI Taxonomy" id="411490"/>
    <lineage>
        <taxon>Bacteria</taxon>
        <taxon>Bacillati</taxon>
        <taxon>Bacillota</taxon>
        <taxon>Clostridia</taxon>
        <taxon>Lachnospirales</taxon>
        <taxon>Lachnospiraceae</taxon>
        <taxon>Anaerostipes</taxon>
    </lineage>
</organism>
<evidence type="ECO:0000313" key="2">
    <source>
        <dbReference type="Proteomes" id="UP000004935"/>
    </source>
</evidence>
<dbReference type="Proteomes" id="UP000004935">
    <property type="component" value="Unassembled WGS sequence"/>
</dbReference>
<gene>
    <name evidence="1" type="ORF">ANACAC_02437</name>
</gene>
<keyword evidence="2" id="KW-1185">Reference proteome</keyword>
<proteinExistence type="predicted"/>
<evidence type="ECO:0000313" key="1">
    <source>
        <dbReference type="EMBL" id="EDR97207.1"/>
    </source>
</evidence>
<reference evidence="1" key="1">
    <citation type="submission" date="2007-11" db="EMBL/GenBank/DDBJ databases">
        <authorList>
            <person name="Fulton L."/>
            <person name="Clifton S."/>
            <person name="Fulton B."/>
            <person name="Xu J."/>
            <person name="Minx P."/>
            <person name="Pepin K.H."/>
            <person name="Johnson M."/>
            <person name="Thiruvilangam P."/>
            <person name="Bhonagiri V."/>
            <person name="Nash W.E."/>
            <person name="Mardis E.R."/>
            <person name="Wilson R.K."/>
        </authorList>
    </citation>
    <scope>NUCLEOTIDE SEQUENCE [LARGE SCALE GENOMIC DNA]</scope>
    <source>
        <strain evidence="1">DSM 14662</strain>
    </source>
</reference>
<accession>B0MFA2</accession>
<dbReference type="AlphaFoldDB" id="B0MFA2"/>
<dbReference type="HOGENOM" id="CLU_3264788_0_0_9"/>
<name>B0MFA2_ANACD</name>
<comment type="caution">
    <text evidence="1">The sequence shown here is derived from an EMBL/GenBank/DDBJ whole genome shotgun (WGS) entry which is preliminary data.</text>
</comment>